<keyword evidence="5 10" id="KW-0055">Arginine biosynthesis</keyword>
<protein>
    <recommendedName>
        <fullName evidence="4 10">Argininosuccinate synthase</fullName>
        <ecNumber evidence="3 10">6.3.4.5</ecNumber>
    </recommendedName>
    <alternativeName>
        <fullName evidence="10">Citrulline--aspartate ligase</fullName>
    </alternativeName>
</protein>
<comment type="subunit">
    <text evidence="2 10">Homotetramer.</text>
</comment>
<comment type="subcellular location">
    <subcellularLocation>
        <location evidence="10">Cytoplasm</location>
    </subcellularLocation>
</comment>
<dbReference type="Proteomes" id="UP000006804">
    <property type="component" value="Chromosome"/>
</dbReference>
<dbReference type="Gene3D" id="3.90.1260.10">
    <property type="entry name" value="Argininosuccinate synthetase, chain A, domain 2"/>
    <property type="match status" value="1"/>
</dbReference>
<dbReference type="PROSITE" id="PS00564">
    <property type="entry name" value="ARGININOSUCCIN_SYN_1"/>
    <property type="match status" value="1"/>
</dbReference>
<gene>
    <name evidence="10" type="primary">argG</name>
    <name evidence="13" type="ORF">Theth_1539</name>
</gene>
<dbReference type="GO" id="GO:0006526">
    <property type="term" value="P:L-arginine biosynthetic process"/>
    <property type="evidence" value="ECO:0007669"/>
    <property type="project" value="UniProtKB-UniRule"/>
</dbReference>
<dbReference type="Gene3D" id="1.20.5.470">
    <property type="entry name" value="Single helix bin"/>
    <property type="match status" value="1"/>
</dbReference>
<dbReference type="Gene3D" id="3.40.50.620">
    <property type="entry name" value="HUPs"/>
    <property type="match status" value="1"/>
</dbReference>
<dbReference type="HOGENOM" id="CLU_032784_4_2_0"/>
<evidence type="ECO:0000256" key="1">
    <source>
        <dbReference type="ARBA" id="ARBA00004967"/>
    </source>
</evidence>
<comment type="pathway">
    <text evidence="1 10">Amino-acid biosynthesis; L-arginine biosynthesis; L-arginine from L-ornithine and carbamoyl phosphate: step 2/3.</text>
</comment>
<dbReference type="OrthoDB" id="9801641at2"/>
<comment type="catalytic activity">
    <reaction evidence="10">
        <text>L-citrulline + L-aspartate + ATP = 2-(N(omega)-L-arginino)succinate + AMP + diphosphate + H(+)</text>
        <dbReference type="Rhea" id="RHEA:10932"/>
        <dbReference type="ChEBI" id="CHEBI:15378"/>
        <dbReference type="ChEBI" id="CHEBI:29991"/>
        <dbReference type="ChEBI" id="CHEBI:30616"/>
        <dbReference type="ChEBI" id="CHEBI:33019"/>
        <dbReference type="ChEBI" id="CHEBI:57472"/>
        <dbReference type="ChEBI" id="CHEBI:57743"/>
        <dbReference type="ChEBI" id="CHEBI:456215"/>
        <dbReference type="EC" id="6.3.4.5"/>
    </reaction>
</comment>
<comment type="similarity">
    <text evidence="10">Belongs to the argininosuccinate synthase family. Type 1 subfamily.</text>
</comment>
<dbReference type="InterPro" id="IPR048267">
    <property type="entry name" value="Arginosuc_syn_N"/>
</dbReference>
<dbReference type="HAMAP" id="MF_00005">
    <property type="entry name" value="Arg_succ_synth_type1"/>
    <property type="match status" value="1"/>
</dbReference>
<evidence type="ECO:0000256" key="7">
    <source>
        <dbReference type="ARBA" id="ARBA00022605"/>
    </source>
</evidence>
<feature type="binding site" evidence="10">
    <location>
        <position position="121"/>
    </location>
    <ligand>
        <name>L-citrulline</name>
        <dbReference type="ChEBI" id="CHEBI:57743"/>
    </ligand>
</feature>
<feature type="binding site" evidence="10">
    <location>
        <position position="85"/>
    </location>
    <ligand>
        <name>L-citrulline</name>
        <dbReference type="ChEBI" id="CHEBI:57743"/>
    </ligand>
</feature>
<evidence type="ECO:0000256" key="8">
    <source>
        <dbReference type="ARBA" id="ARBA00022741"/>
    </source>
</evidence>
<dbReference type="FunFam" id="3.40.50.620:FF:000019">
    <property type="entry name" value="Argininosuccinate synthase"/>
    <property type="match status" value="1"/>
</dbReference>
<feature type="binding site" evidence="10">
    <location>
        <position position="115"/>
    </location>
    <ligand>
        <name>ATP</name>
        <dbReference type="ChEBI" id="CHEBI:30616"/>
    </ligand>
</feature>
<dbReference type="KEGG" id="tta:Theth_1539"/>
<feature type="binding site" evidence="10">
    <location>
        <position position="268"/>
    </location>
    <ligand>
        <name>L-citrulline</name>
        <dbReference type="ChEBI" id="CHEBI:57743"/>
    </ligand>
</feature>
<dbReference type="AlphaFoldDB" id="F7YU10"/>
<feature type="binding site" evidence="10">
    <location>
        <position position="280"/>
    </location>
    <ligand>
        <name>L-citrulline</name>
        <dbReference type="ChEBI" id="CHEBI:57743"/>
    </ligand>
</feature>
<evidence type="ECO:0000256" key="5">
    <source>
        <dbReference type="ARBA" id="ARBA00022571"/>
    </source>
</evidence>
<dbReference type="PATRIC" id="fig|688269.3.peg.1588"/>
<keyword evidence="10" id="KW-0963">Cytoplasm</keyword>
<evidence type="ECO:0000313" key="14">
    <source>
        <dbReference type="Proteomes" id="UP000006804"/>
    </source>
</evidence>
<feature type="binding site" evidence="10">
    <location>
        <position position="34"/>
    </location>
    <ligand>
        <name>ATP</name>
        <dbReference type="ChEBI" id="CHEBI:30616"/>
    </ligand>
</feature>
<dbReference type="UniPathway" id="UPA00068">
    <property type="reaction ID" value="UER00113"/>
</dbReference>
<dbReference type="PANTHER" id="PTHR11587:SF2">
    <property type="entry name" value="ARGININOSUCCINATE SYNTHASE"/>
    <property type="match status" value="1"/>
</dbReference>
<dbReference type="PANTHER" id="PTHR11587">
    <property type="entry name" value="ARGININOSUCCINATE SYNTHASE"/>
    <property type="match status" value="1"/>
</dbReference>
<dbReference type="GO" id="GO:0005737">
    <property type="term" value="C:cytoplasm"/>
    <property type="evidence" value="ECO:0007669"/>
    <property type="project" value="UniProtKB-SubCell"/>
</dbReference>
<dbReference type="CDD" id="cd01999">
    <property type="entry name" value="ASS"/>
    <property type="match status" value="1"/>
</dbReference>
<keyword evidence="9 10" id="KW-0067">ATP-binding</keyword>
<proteinExistence type="inferred from homology"/>
<dbReference type="PROSITE" id="PS00565">
    <property type="entry name" value="ARGININOSUCCIN_SYN_2"/>
    <property type="match status" value="1"/>
</dbReference>
<dbReference type="NCBIfam" id="NF001770">
    <property type="entry name" value="PRK00509.1"/>
    <property type="match status" value="1"/>
</dbReference>
<dbReference type="InterPro" id="IPR048268">
    <property type="entry name" value="Arginosuc_syn_C"/>
</dbReference>
<evidence type="ECO:0000259" key="11">
    <source>
        <dbReference type="Pfam" id="PF00764"/>
    </source>
</evidence>
<dbReference type="InterPro" id="IPR014729">
    <property type="entry name" value="Rossmann-like_a/b/a_fold"/>
</dbReference>
<evidence type="ECO:0000256" key="6">
    <source>
        <dbReference type="ARBA" id="ARBA00022598"/>
    </source>
</evidence>
<dbReference type="eggNOG" id="COG0137">
    <property type="taxonomic scope" value="Bacteria"/>
</dbReference>
<dbReference type="Pfam" id="PF00764">
    <property type="entry name" value="Arginosuc_synth"/>
    <property type="match status" value="1"/>
</dbReference>
<feature type="binding site" evidence="10">
    <location>
        <position position="117"/>
    </location>
    <ligand>
        <name>L-aspartate</name>
        <dbReference type="ChEBI" id="CHEBI:29991"/>
    </ligand>
</feature>
<dbReference type="GO" id="GO:0000050">
    <property type="term" value="P:urea cycle"/>
    <property type="evidence" value="ECO:0007669"/>
    <property type="project" value="TreeGrafter"/>
</dbReference>
<keyword evidence="6 10" id="KW-0436">Ligase</keyword>
<keyword evidence="7 10" id="KW-0028">Amino-acid biosynthesis</keyword>
<dbReference type="InterPro" id="IPR018223">
    <property type="entry name" value="Arginosuc_synth_CS"/>
</dbReference>
<feature type="binding site" evidence="10">
    <location>
        <position position="178"/>
    </location>
    <ligand>
        <name>L-citrulline</name>
        <dbReference type="ChEBI" id="CHEBI:57743"/>
    </ligand>
</feature>
<dbReference type="EMBL" id="CP002351">
    <property type="protein sequence ID" value="AEH51592.1"/>
    <property type="molecule type" value="Genomic_DNA"/>
</dbReference>
<evidence type="ECO:0000256" key="10">
    <source>
        <dbReference type="HAMAP-Rule" id="MF_00005"/>
    </source>
</evidence>
<accession>F7YU10</accession>
<comment type="caution">
    <text evidence="10">Lacks conserved residue(s) required for the propagation of feature annotation.</text>
</comment>
<feature type="binding site" evidence="10">
    <location>
        <begin position="8"/>
        <end position="16"/>
    </location>
    <ligand>
        <name>ATP</name>
        <dbReference type="ChEBI" id="CHEBI:30616"/>
    </ligand>
</feature>
<keyword evidence="8 10" id="KW-0547">Nucleotide-binding</keyword>
<sequence>MGEKVVLAYSGGLDTSVILKWLVEKGFEVIAYVADVGQQDDFDYIRQKALATGASKVYVEDLKEEFVRDYIFVALMGNAMYEGRYLLGTALARPLIAKKQVEIAHKEGAKYVAHGATGKGNDQVRFELTYAALDPTLKVISPWKDPEFLSKFKGRTDLLKYAKEKGIPVKATIEKPYSEDENLMHISHEAGKLEDPAYVPDESIFTRTISPKDAPDEETLLQIHFKDGIPIKVVNLKDGTEKTTPLELFMYLNEIGAKNGVGRVDMVENRFIGIKSRGVYETPGATILWIAHRDLEGIAMDKEVMHLRDMLAPKFAELIYNGFWFSPEMDFLLAAFKKAQEKIDGWVIVKVYKGNVWPVARYSPTSLYDQNLSSMDVEGGFDSTDSKGFINIHAIRLKAHNVVLGSKDPFEWRKGLVDV</sequence>
<feature type="domain" description="Arginosuccinate synthase C-terminal" evidence="12">
    <location>
        <begin position="177"/>
        <end position="398"/>
    </location>
</feature>
<dbReference type="SUPFAM" id="SSF69864">
    <property type="entry name" value="Argininosuccinate synthetase, C-terminal domain"/>
    <property type="match status" value="1"/>
</dbReference>
<dbReference type="InterPro" id="IPR024074">
    <property type="entry name" value="AS_cat/multimer_dom_body"/>
</dbReference>
<evidence type="ECO:0000256" key="9">
    <source>
        <dbReference type="ARBA" id="ARBA00022840"/>
    </source>
</evidence>
<dbReference type="InterPro" id="IPR001518">
    <property type="entry name" value="Arginosuc_synth"/>
</dbReference>
<feature type="binding site" evidence="10">
    <location>
        <position position="125"/>
    </location>
    <ligand>
        <name>L-citrulline</name>
        <dbReference type="ChEBI" id="CHEBI:57743"/>
    </ligand>
</feature>
<reference evidence="13 14" key="1">
    <citation type="submission" date="2010-11" db="EMBL/GenBank/DDBJ databases">
        <title>The complete genome of Thermotoga thermarum DSM 5069.</title>
        <authorList>
            <consortium name="US DOE Joint Genome Institute (JGI-PGF)"/>
            <person name="Lucas S."/>
            <person name="Copeland A."/>
            <person name="Lapidus A."/>
            <person name="Bruce D."/>
            <person name="Goodwin L."/>
            <person name="Pitluck S."/>
            <person name="Kyrpides N."/>
            <person name="Mavromatis K."/>
            <person name="Ivanova N."/>
            <person name="Zeytun A."/>
            <person name="Brettin T."/>
            <person name="Detter J.C."/>
            <person name="Tapia R."/>
            <person name="Han C."/>
            <person name="Land M."/>
            <person name="Hauser L."/>
            <person name="Markowitz V."/>
            <person name="Cheng J.-F."/>
            <person name="Hugenholtz P."/>
            <person name="Woyke T."/>
            <person name="Wu D."/>
            <person name="Spring S."/>
            <person name="Schroeder M."/>
            <person name="Brambilla E."/>
            <person name="Klenk H.-P."/>
            <person name="Eisen J.A."/>
        </authorList>
    </citation>
    <scope>NUCLEOTIDE SEQUENCE [LARGE SCALE GENOMIC DNA]</scope>
    <source>
        <strain evidence="13 14">DSM 5069</strain>
    </source>
</reference>
<feature type="binding site" evidence="10">
    <location>
        <position position="122"/>
    </location>
    <ligand>
        <name>L-aspartate</name>
        <dbReference type="ChEBI" id="CHEBI:29991"/>
    </ligand>
</feature>
<dbReference type="GO" id="GO:0000053">
    <property type="term" value="P:argininosuccinate metabolic process"/>
    <property type="evidence" value="ECO:0007669"/>
    <property type="project" value="TreeGrafter"/>
</dbReference>
<dbReference type="SUPFAM" id="SSF52402">
    <property type="entry name" value="Adenine nucleotide alpha hydrolases-like"/>
    <property type="match status" value="1"/>
</dbReference>
<dbReference type="NCBIfam" id="TIGR00032">
    <property type="entry name" value="argG"/>
    <property type="match status" value="1"/>
</dbReference>
<name>F7YU10_9THEM</name>
<feature type="binding site" evidence="10">
    <location>
        <position position="121"/>
    </location>
    <ligand>
        <name>L-aspartate</name>
        <dbReference type="ChEBI" id="CHEBI:29991"/>
    </ligand>
</feature>
<evidence type="ECO:0000259" key="12">
    <source>
        <dbReference type="Pfam" id="PF20979"/>
    </source>
</evidence>
<dbReference type="Pfam" id="PF20979">
    <property type="entry name" value="Arginosuc_syn_C"/>
    <property type="match status" value="1"/>
</dbReference>
<feature type="domain" description="Arginosuccinate synthase-like N-terminal" evidence="11">
    <location>
        <begin position="4"/>
        <end position="168"/>
    </location>
</feature>
<dbReference type="GO" id="GO:0004055">
    <property type="term" value="F:argininosuccinate synthase activity"/>
    <property type="evidence" value="ECO:0007669"/>
    <property type="project" value="UniProtKB-UniRule"/>
</dbReference>
<feature type="binding site" evidence="10">
    <location>
        <position position="187"/>
    </location>
    <ligand>
        <name>L-citrulline</name>
        <dbReference type="ChEBI" id="CHEBI:57743"/>
    </ligand>
</feature>
<evidence type="ECO:0000256" key="4">
    <source>
        <dbReference type="ARBA" id="ARBA00014810"/>
    </source>
</evidence>
<dbReference type="FunFam" id="3.90.1260.10:FF:000003">
    <property type="entry name" value="Argininosuccinate synthase"/>
    <property type="match status" value="1"/>
</dbReference>
<evidence type="ECO:0000256" key="3">
    <source>
        <dbReference type="ARBA" id="ARBA00012286"/>
    </source>
</evidence>
<evidence type="ECO:0000256" key="2">
    <source>
        <dbReference type="ARBA" id="ARBA00011881"/>
    </source>
</evidence>
<dbReference type="STRING" id="688269.Theth_1539"/>
<dbReference type="GO" id="GO:0005524">
    <property type="term" value="F:ATP binding"/>
    <property type="evidence" value="ECO:0007669"/>
    <property type="project" value="UniProtKB-UniRule"/>
</dbReference>
<dbReference type="RefSeq" id="WP_013932804.1">
    <property type="nucleotide sequence ID" value="NC_015707.1"/>
</dbReference>
<dbReference type="InterPro" id="IPR023434">
    <property type="entry name" value="Arginosuc_synth_type_1_subfam"/>
</dbReference>
<dbReference type="EC" id="6.3.4.5" evidence="3 10"/>
<organism evidence="13 14">
    <name type="scientific">Pseudothermotoga thermarum DSM 5069</name>
    <dbReference type="NCBI Taxonomy" id="688269"/>
    <lineage>
        <taxon>Bacteria</taxon>
        <taxon>Thermotogati</taxon>
        <taxon>Thermotogota</taxon>
        <taxon>Thermotogae</taxon>
        <taxon>Thermotogales</taxon>
        <taxon>Thermotogaceae</taxon>
        <taxon>Pseudothermotoga</taxon>
    </lineage>
</organism>
<keyword evidence="14" id="KW-1185">Reference proteome</keyword>
<evidence type="ECO:0000313" key="13">
    <source>
        <dbReference type="EMBL" id="AEH51592.1"/>
    </source>
</evidence>